<dbReference type="PROSITE" id="PS51353">
    <property type="entry name" value="ARSC"/>
    <property type="match status" value="1"/>
</dbReference>
<evidence type="ECO:0000256" key="1">
    <source>
        <dbReference type="ARBA" id="ARBA00007198"/>
    </source>
</evidence>
<dbReference type="CDD" id="cd03034">
    <property type="entry name" value="ArsC_ArsC"/>
    <property type="match status" value="1"/>
</dbReference>
<organism evidence="5 6">
    <name type="scientific">Shewanella fodinae</name>
    <dbReference type="NCBI Taxonomy" id="552357"/>
    <lineage>
        <taxon>Bacteria</taxon>
        <taxon>Pseudomonadati</taxon>
        <taxon>Pseudomonadota</taxon>
        <taxon>Gammaproteobacteria</taxon>
        <taxon>Alteromonadales</taxon>
        <taxon>Shewanellaceae</taxon>
        <taxon>Shewanella</taxon>
    </lineage>
</organism>
<comment type="caution">
    <text evidence="5">The sequence shown here is derived from an EMBL/GenBank/DDBJ whole genome shotgun (WGS) entry which is preliminary data.</text>
</comment>
<sequence>MNNAASDVALFFCYARVYILAKVMSSMPNVTLFHNPRCSKSREALALLENTGCHIDIVEYLKTPPDSNTIKTLLALLQLSPRELMRTKEAEYKELGLDNHELTDEQLIAAMTQTPKLIERPIAIANGKAVIGRPPEQVLSIL</sequence>
<dbReference type="Pfam" id="PF03960">
    <property type="entry name" value="ArsC"/>
    <property type="match status" value="1"/>
</dbReference>
<comment type="catalytic activity">
    <reaction evidence="4">
        <text>[glutaredoxin]-dithiol + arsenate + glutathione + H(+) = glutathionyl-S-S-[glutaredoxin] + arsenite + H2O</text>
        <dbReference type="Rhea" id="RHEA:22016"/>
        <dbReference type="Rhea" id="RHEA-COMP:10729"/>
        <dbReference type="Rhea" id="RHEA-COMP:17668"/>
        <dbReference type="ChEBI" id="CHEBI:15377"/>
        <dbReference type="ChEBI" id="CHEBI:15378"/>
        <dbReference type="ChEBI" id="CHEBI:29242"/>
        <dbReference type="ChEBI" id="CHEBI:29950"/>
        <dbReference type="ChEBI" id="CHEBI:48597"/>
        <dbReference type="ChEBI" id="CHEBI:57925"/>
        <dbReference type="ChEBI" id="CHEBI:146199"/>
        <dbReference type="EC" id="1.20.4.1"/>
    </reaction>
</comment>
<evidence type="ECO:0000256" key="4">
    <source>
        <dbReference type="RuleBase" id="RU362029"/>
    </source>
</evidence>
<dbReference type="SUPFAM" id="SSF52833">
    <property type="entry name" value="Thioredoxin-like"/>
    <property type="match status" value="1"/>
</dbReference>
<dbReference type="Gene3D" id="3.40.30.10">
    <property type="entry name" value="Glutaredoxin"/>
    <property type="match status" value="1"/>
</dbReference>
<dbReference type="InterPro" id="IPR036249">
    <property type="entry name" value="Thioredoxin-like_sf"/>
</dbReference>
<dbReference type="AlphaFoldDB" id="A0A4R2F753"/>
<evidence type="ECO:0000313" key="5">
    <source>
        <dbReference type="EMBL" id="TCN81858.1"/>
    </source>
</evidence>
<reference evidence="5 6" key="1">
    <citation type="submission" date="2019-03" db="EMBL/GenBank/DDBJ databases">
        <title>Freshwater and sediment microbial communities from various areas in North America, analyzing microbe dynamics in response to fracking.</title>
        <authorList>
            <person name="Lamendella R."/>
        </authorList>
    </citation>
    <scope>NUCLEOTIDE SEQUENCE [LARGE SCALE GENOMIC DNA]</scope>
    <source>
        <strain evidence="5 6">74A</strain>
    </source>
</reference>
<gene>
    <name evidence="5" type="ORF">EDC91_1214</name>
</gene>
<evidence type="ECO:0000256" key="3">
    <source>
        <dbReference type="PROSITE-ProRule" id="PRU01282"/>
    </source>
</evidence>
<dbReference type="EMBL" id="SLWF01000021">
    <property type="protein sequence ID" value="TCN81858.1"/>
    <property type="molecule type" value="Genomic_DNA"/>
</dbReference>
<keyword evidence="2 4" id="KW-0560">Oxidoreductase</keyword>
<dbReference type="InterPro" id="IPR006659">
    <property type="entry name" value="Arsenate_reductase"/>
</dbReference>
<name>A0A4R2F753_9GAMM</name>
<dbReference type="GO" id="GO:0008794">
    <property type="term" value="F:arsenate reductase (glutaredoxin) activity"/>
    <property type="evidence" value="ECO:0007669"/>
    <property type="project" value="UniProtKB-UniRule"/>
</dbReference>
<keyword evidence="6" id="KW-1185">Reference proteome</keyword>
<dbReference type="PANTHER" id="PTHR30041:SF4">
    <property type="entry name" value="ARSENATE REDUCTASE"/>
    <property type="match status" value="1"/>
</dbReference>
<dbReference type="NCBIfam" id="TIGR00014">
    <property type="entry name" value="arsC"/>
    <property type="match status" value="1"/>
</dbReference>
<evidence type="ECO:0000256" key="2">
    <source>
        <dbReference type="ARBA" id="ARBA00023002"/>
    </source>
</evidence>
<proteinExistence type="inferred from homology"/>
<comment type="similarity">
    <text evidence="1 3 4">Belongs to the ArsC family.</text>
</comment>
<dbReference type="EC" id="1.20.4.1" evidence="4"/>
<dbReference type="PANTHER" id="PTHR30041">
    <property type="entry name" value="ARSENATE REDUCTASE"/>
    <property type="match status" value="1"/>
</dbReference>
<protein>
    <recommendedName>
        <fullName evidence="4">Arsenate reductase</fullName>
        <ecNumber evidence="4">1.20.4.1</ecNumber>
    </recommendedName>
</protein>
<accession>A0A4R2F753</accession>
<dbReference type="InterPro" id="IPR006660">
    <property type="entry name" value="Arsenate_reductase-like"/>
</dbReference>
<evidence type="ECO:0000313" key="6">
    <source>
        <dbReference type="Proteomes" id="UP000294832"/>
    </source>
</evidence>
<dbReference type="Proteomes" id="UP000294832">
    <property type="component" value="Unassembled WGS sequence"/>
</dbReference>